<keyword evidence="8" id="KW-0804">Transcription</keyword>
<dbReference type="Proteomes" id="UP001057134">
    <property type="component" value="Chromosome"/>
</dbReference>
<proteinExistence type="predicted"/>
<dbReference type="CDD" id="cd17574">
    <property type="entry name" value="REC_OmpR"/>
    <property type="match status" value="1"/>
</dbReference>
<dbReference type="PROSITE" id="PS50110">
    <property type="entry name" value="RESPONSE_REGULATORY"/>
    <property type="match status" value="1"/>
</dbReference>
<evidence type="ECO:0000256" key="1">
    <source>
        <dbReference type="ARBA" id="ARBA00004496"/>
    </source>
</evidence>
<keyword evidence="2" id="KW-0963">Cytoplasm</keyword>
<dbReference type="PANTHER" id="PTHR48111">
    <property type="entry name" value="REGULATOR OF RPOS"/>
    <property type="match status" value="1"/>
</dbReference>
<dbReference type="InterPro" id="IPR039420">
    <property type="entry name" value="WalR-like"/>
</dbReference>
<evidence type="ECO:0000256" key="8">
    <source>
        <dbReference type="ARBA" id="ARBA00023163"/>
    </source>
</evidence>
<evidence type="ECO:0000259" key="12">
    <source>
        <dbReference type="PROSITE" id="PS51755"/>
    </source>
</evidence>
<feature type="domain" description="OmpR/PhoB-type" evidence="12">
    <location>
        <begin position="134"/>
        <end position="234"/>
    </location>
</feature>
<keyword evidence="5" id="KW-0805">Transcription regulation</keyword>
<dbReference type="Pfam" id="PF00072">
    <property type="entry name" value="Response_reg"/>
    <property type="match status" value="1"/>
</dbReference>
<dbReference type="SMART" id="SM00862">
    <property type="entry name" value="Trans_reg_C"/>
    <property type="match status" value="1"/>
</dbReference>
<keyword evidence="4" id="KW-0902">Two-component regulatory system</keyword>
<dbReference type="InterPro" id="IPR011006">
    <property type="entry name" value="CheY-like_superfamily"/>
</dbReference>
<evidence type="ECO:0000313" key="14">
    <source>
        <dbReference type="Proteomes" id="UP001057134"/>
    </source>
</evidence>
<accession>A0ABY4RE76</accession>
<dbReference type="Gene3D" id="6.10.250.690">
    <property type="match status" value="1"/>
</dbReference>
<dbReference type="PROSITE" id="PS51755">
    <property type="entry name" value="OMPR_PHOB"/>
    <property type="match status" value="1"/>
</dbReference>
<evidence type="ECO:0000256" key="7">
    <source>
        <dbReference type="ARBA" id="ARBA00023159"/>
    </source>
</evidence>
<dbReference type="RefSeq" id="WP_249863170.1">
    <property type="nucleotide sequence ID" value="NZ_CP027059.1"/>
</dbReference>
<dbReference type="PANTHER" id="PTHR48111:SF44">
    <property type="entry name" value="TRANSCRIPTIONAL REGULATORY PROTEIN RESD"/>
    <property type="match status" value="1"/>
</dbReference>
<keyword evidence="6 10" id="KW-0238">DNA-binding</keyword>
<dbReference type="Gene3D" id="1.10.10.10">
    <property type="entry name" value="Winged helix-like DNA-binding domain superfamily/Winged helix DNA-binding domain"/>
    <property type="match status" value="1"/>
</dbReference>
<dbReference type="EMBL" id="CP027059">
    <property type="protein sequence ID" value="UQZ80892.1"/>
    <property type="molecule type" value="Genomic_DNA"/>
</dbReference>
<evidence type="ECO:0000256" key="2">
    <source>
        <dbReference type="ARBA" id="ARBA00022490"/>
    </source>
</evidence>
<dbReference type="InterPro" id="IPR001789">
    <property type="entry name" value="Sig_transdc_resp-reg_receiver"/>
</dbReference>
<evidence type="ECO:0000259" key="11">
    <source>
        <dbReference type="PROSITE" id="PS50110"/>
    </source>
</evidence>
<evidence type="ECO:0000256" key="9">
    <source>
        <dbReference type="PROSITE-ProRule" id="PRU00169"/>
    </source>
</evidence>
<protein>
    <submittedName>
        <fullName evidence="13">Transcriptional regulatory protein SrrA</fullName>
    </submittedName>
</protein>
<sequence>MDRSYTVLVADDEERIARLVRMYLEKDGAAVEETGDGQQALNLALTQDYDVVLLDWMMPGLSGLDVCQMLKSMKSTPVIMLTSRGEETDRLQGFEAGADDYVSKPFSPRELLCRIHAILKRTKNGHSVRERASADRFIYPRLVIDHDARRVTVDGHTVPLTLKEYELLRFFARNEGRSLSRETLFKEIWNHETYGDYRTVDTHVKRIREKINIAAPSSPSFIHTVWGIGYRFDAQCY</sequence>
<feature type="modified residue" description="4-aspartylphosphate" evidence="9">
    <location>
        <position position="55"/>
    </location>
</feature>
<evidence type="ECO:0000256" key="10">
    <source>
        <dbReference type="PROSITE-ProRule" id="PRU01091"/>
    </source>
</evidence>
<dbReference type="Gene3D" id="3.40.50.2300">
    <property type="match status" value="1"/>
</dbReference>
<reference evidence="13" key="2">
    <citation type="journal article" date="2021" name="J Anim Sci Technol">
        <title>Complete genome sequence of Paenibacillus konkukensis sp. nov. SK3146 as a potential probiotic strain.</title>
        <authorList>
            <person name="Jung H.I."/>
            <person name="Park S."/>
            <person name="Niu K.M."/>
            <person name="Lee S.W."/>
            <person name="Kothari D."/>
            <person name="Yi K.J."/>
            <person name="Kim S.K."/>
        </authorList>
    </citation>
    <scope>NUCLEOTIDE SEQUENCE</scope>
    <source>
        <strain evidence="13">SK3146</strain>
    </source>
</reference>
<dbReference type="InterPro" id="IPR001867">
    <property type="entry name" value="OmpR/PhoB-type_DNA-bd"/>
</dbReference>
<keyword evidence="3 9" id="KW-0597">Phosphoprotein</keyword>
<comment type="subcellular location">
    <subcellularLocation>
        <location evidence="1">Cytoplasm</location>
    </subcellularLocation>
</comment>
<evidence type="ECO:0000256" key="4">
    <source>
        <dbReference type="ARBA" id="ARBA00023012"/>
    </source>
</evidence>
<keyword evidence="14" id="KW-1185">Reference proteome</keyword>
<keyword evidence="7" id="KW-0010">Activator</keyword>
<evidence type="ECO:0000256" key="5">
    <source>
        <dbReference type="ARBA" id="ARBA00023015"/>
    </source>
</evidence>
<dbReference type="Pfam" id="PF00486">
    <property type="entry name" value="Trans_reg_C"/>
    <property type="match status" value="1"/>
</dbReference>
<dbReference type="SUPFAM" id="SSF52172">
    <property type="entry name" value="CheY-like"/>
    <property type="match status" value="1"/>
</dbReference>
<dbReference type="InterPro" id="IPR036388">
    <property type="entry name" value="WH-like_DNA-bd_sf"/>
</dbReference>
<gene>
    <name evidence="13" type="primary">srrA_1</name>
    <name evidence="13" type="ORF">SK3146_00048</name>
</gene>
<evidence type="ECO:0000256" key="3">
    <source>
        <dbReference type="ARBA" id="ARBA00022553"/>
    </source>
</evidence>
<organism evidence="13 14">
    <name type="scientific">Paenibacillus konkukensis</name>
    <dbReference type="NCBI Taxonomy" id="2020716"/>
    <lineage>
        <taxon>Bacteria</taxon>
        <taxon>Bacillati</taxon>
        <taxon>Bacillota</taxon>
        <taxon>Bacilli</taxon>
        <taxon>Bacillales</taxon>
        <taxon>Paenibacillaceae</taxon>
        <taxon>Paenibacillus</taxon>
    </lineage>
</organism>
<name>A0ABY4RE76_9BACL</name>
<evidence type="ECO:0000256" key="6">
    <source>
        <dbReference type="ARBA" id="ARBA00023125"/>
    </source>
</evidence>
<reference evidence="13" key="1">
    <citation type="submission" date="2018-02" db="EMBL/GenBank/DDBJ databases">
        <authorList>
            <person name="Kim S.-K."/>
            <person name="Jung H.-I."/>
            <person name="Lee S.-W."/>
        </authorList>
    </citation>
    <scope>NUCLEOTIDE SEQUENCE</scope>
    <source>
        <strain evidence="13">SK3146</strain>
    </source>
</reference>
<dbReference type="CDD" id="cd00383">
    <property type="entry name" value="trans_reg_C"/>
    <property type="match status" value="1"/>
</dbReference>
<evidence type="ECO:0000313" key="13">
    <source>
        <dbReference type="EMBL" id="UQZ80892.1"/>
    </source>
</evidence>
<feature type="DNA-binding region" description="OmpR/PhoB-type" evidence="10">
    <location>
        <begin position="134"/>
        <end position="234"/>
    </location>
</feature>
<dbReference type="SMART" id="SM00448">
    <property type="entry name" value="REC"/>
    <property type="match status" value="1"/>
</dbReference>
<feature type="domain" description="Response regulatory" evidence="11">
    <location>
        <begin position="6"/>
        <end position="119"/>
    </location>
</feature>